<dbReference type="EMBL" id="LR862142">
    <property type="protein sequence ID" value="CAD1822693.1"/>
    <property type="molecule type" value="Genomic_DNA"/>
</dbReference>
<keyword evidence="7 9" id="KW-0539">Nucleus</keyword>
<evidence type="ECO:0000256" key="1">
    <source>
        <dbReference type="ARBA" id="ARBA00004123"/>
    </source>
</evidence>
<evidence type="ECO:0000256" key="2">
    <source>
        <dbReference type="ARBA" id="ARBA00010024"/>
    </source>
</evidence>
<dbReference type="CDD" id="cd19821">
    <property type="entry name" value="Bbox1_BBX-like"/>
    <property type="match status" value="1"/>
</dbReference>
<dbReference type="Pfam" id="PF06203">
    <property type="entry name" value="CCT"/>
    <property type="match status" value="1"/>
</dbReference>
<accession>A0A6V7NVS8</accession>
<name>A0A6V7NVS8_ANACO</name>
<dbReference type="SMART" id="SM00336">
    <property type="entry name" value="BBOX"/>
    <property type="match status" value="1"/>
</dbReference>
<organism evidence="12">
    <name type="scientific">Ananas comosus var. bracteatus</name>
    <name type="common">red pineapple</name>
    <dbReference type="NCBI Taxonomy" id="296719"/>
    <lineage>
        <taxon>Eukaryota</taxon>
        <taxon>Viridiplantae</taxon>
        <taxon>Streptophyta</taxon>
        <taxon>Embryophyta</taxon>
        <taxon>Tracheophyta</taxon>
        <taxon>Spermatophyta</taxon>
        <taxon>Magnoliopsida</taxon>
        <taxon>Liliopsida</taxon>
        <taxon>Poales</taxon>
        <taxon>Bromeliaceae</taxon>
        <taxon>Bromelioideae</taxon>
        <taxon>Ananas</taxon>
    </lineage>
</organism>
<evidence type="ECO:0000259" key="10">
    <source>
        <dbReference type="PROSITE" id="PS50119"/>
    </source>
</evidence>
<sequence>MEAPPLCEFCCGQRALVYCKADGAPLCLPCDGIVHSANALSRRHPRALLCDRCLSLPAALRSPDLRLSLCHSCSHHHRAARLLPLACYSGPAAPADLSCLWSDANSNSPVPATVPAFDLPPLPDEGLATIVDPWIAAASSSLLVPDAEELQDFLQNRSDLPKVNCPRSMGIYNNDHDVLYDCVSSGDIGFTIDDDGEMIGYFHSVAGYPYQGARLEGVLSEKNISAADSCGHVENALESSSKDIFVSDTKKPVSLLFASEASVPIATFRWHLLLVQYDCRTIPSSHIVEPANVLQALSDSDHFLLSMSSNRNINLSFPHGNVYPNISLSISNLNGESSVADYQDCEASPIFLAGESLCDSNMETGQPQARNEAKMRYNEKKKSRLFGKQIRYASRKARADTRKRVKGRFVKAGDVYDYDPVKKASN</sequence>
<gene>
    <name evidence="12" type="ORF">CB5_LOCUS5904</name>
</gene>
<dbReference type="GO" id="GO:0006355">
    <property type="term" value="P:regulation of DNA-templated transcription"/>
    <property type="evidence" value="ECO:0007669"/>
    <property type="project" value="UniProtKB-ARBA"/>
</dbReference>
<dbReference type="GO" id="GO:0008270">
    <property type="term" value="F:zinc ion binding"/>
    <property type="evidence" value="ECO:0007669"/>
    <property type="project" value="UniProtKB-KW"/>
</dbReference>
<feature type="domain" description="B box-type" evidence="10">
    <location>
        <begin position="2"/>
        <end position="49"/>
    </location>
</feature>
<comment type="similarity">
    <text evidence="2">Belongs to the CONSTANS family.</text>
</comment>
<dbReference type="InterPro" id="IPR000315">
    <property type="entry name" value="Znf_B-box"/>
</dbReference>
<evidence type="ECO:0008006" key="13">
    <source>
        <dbReference type="Google" id="ProtNLM"/>
    </source>
</evidence>
<dbReference type="InterPro" id="IPR010402">
    <property type="entry name" value="CCT_domain"/>
</dbReference>
<dbReference type="PROSITE" id="PS51017">
    <property type="entry name" value="CCT"/>
    <property type="match status" value="1"/>
</dbReference>
<evidence type="ECO:0000259" key="11">
    <source>
        <dbReference type="PROSITE" id="PS51017"/>
    </source>
</evidence>
<feature type="domain" description="CCT" evidence="11">
    <location>
        <begin position="370"/>
        <end position="412"/>
    </location>
</feature>
<keyword evidence="6" id="KW-0862">Zinc</keyword>
<dbReference type="PANTHER" id="PTHR31717:SF46">
    <property type="entry name" value="CCT MOTIF FAMILY PROTEIN-RELATED"/>
    <property type="match status" value="1"/>
</dbReference>
<comment type="subcellular location">
    <subcellularLocation>
        <location evidence="1 9">Nucleus</location>
    </subcellularLocation>
</comment>
<reference evidence="12" key="1">
    <citation type="submission" date="2020-07" db="EMBL/GenBank/DDBJ databases">
        <authorList>
            <person name="Lin J."/>
        </authorList>
    </citation>
    <scope>NUCLEOTIDE SEQUENCE</scope>
</reference>
<evidence type="ECO:0000256" key="8">
    <source>
        <dbReference type="PROSITE-ProRule" id="PRU00024"/>
    </source>
</evidence>
<evidence type="ECO:0000256" key="5">
    <source>
        <dbReference type="ARBA" id="ARBA00022771"/>
    </source>
</evidence>
<evidence type="ECO:0000256" key="9">
    <source>
        <dbReference type="PROSITE-ProRule" id="PRU00357"/>
    </source>
</evidence>
<evidence type="ECO:0000256" key="7">
    <source>
        <dbReference type="ARBA" id="ARBA00023242"/>
    </source>
</evidence>
<evidence type="ECO:0000256" key="6">
    <source>
        <dbReference type="ARBA" id="ARBA00022833"/>
    </source>
</evidence>
<keyword evidence="5 8" id="KW-0863">Zinc-finger</keyword>
<dbReference type="AlphaFoldDB" id="A0A6V7NVS8"/>
<evidence type="ECO:0000256" key="4">
    <source>
        <dbReference type="ARBA" id="ARBA00022737"/>
    </source>
</evidence>
<dbReference type="PROSITE" id="PS50119">
    <property type="entry name" value="ZF_BBOX"/>
    <property type="match status" value="1"/>
</dbReference>
<dbReference type="InterPro" id="IPR049808">
    <property type="entry name" value="CONSTANS-like_Bbox1"/>
</dbReference>
<keyword evidence="4" id="KW-0677">Repeat</keyword>
<evidence type="ECO:0000256" key="3">
    <source>
        <dbReference type="ARBA" id="ARBA00022723"/>
    </source>
</evidence>
<keyword evidence="3" id="KW-0479">Metal-binding</keyword>
<dbReference type="PANTHER" id="PTHR31717">
    <property type="entry name" value="ZINC FINGER PROTEIN CONSTANS-LIKE 10"/>
    <property type="match status" value="1"/>
</dbReference>
<protein>
    <recommendedName>
        <fullName evidence="13">Zinc finger protein CONSTANS-LIKE 12</fullName>
    </recommendedName>
</protein>
<evidence type="ECO:0000313" key="12">
    <source>
        <dbReference type="EMBL" id="CAD1822693.1"/>
    </source>
</evidence>
<dbReference type="GO" id="GO:0005634">
    <property type="term" value="C:nucleus"/>
    <property type="evidence" value="ECO:0007669"/>
    <property type="project" value="UniProtKB-SubCell"/>
</dbReference>
<proteinExistence type="inferred from homology"/>